<feature type="region of interest" description="Disordered" evidence="1">
    <location>
        <begin position="217"/>
        <end position="263"/>
    </location>
</feature>
<dbReference type="InterPro" id="IPR000352">
    <property type="entry name" value="Pep_chain_release_fac_I"/>
</dbReference>
<dbReference type="PANTHER" id="PTHR47352">
    <property type="entry name" value="CLASS I PEPTIDE CHAIN RELEASE FACTOR"/>
    <property type="match status" value="1"/>
</dbReference>
<feature type="compositionally biased region" description="Basic residues" evidence="1">
    <location>
        <begin position="229"/>
        <end position="263"/>
    </location>
</feature>
<dbReference type="AlphaFoldDB" id="A0AAE0GLC4"/>
<dbReference type="GO" id="GO:0003747">
    <property type="term" value="F:translation release factor activity"/>
    <property type="evidence" value="ECO:0007669"/>
    <property type="project" value="InterPro"/>
</dbReference>
<comment type="caution">
    <text evidence="3">The sequence shown here is derived from an EMBL/GenBank/DDBJ whole genome shotgun (WGS) entry which is preliminary data.</text>
</comment>
<sequence>MIRASRAPVVIRSVLSRKGVFDSLLRNCRPAAKPVKVCNHGFHRNECHDKIIHSRDLSFCRNLVRFSGSHTPPSAFRVPWHKPLVSRTPLGIRARSSGYGDDGKSPVGFVAPTKVDLNEYPPCKRAVTKDDVIVQFVRSGGAGGQNVNKVNTKCDLRFDFMGADFLPEWVVEKIMEKEKNRINNEGYLVLNSSRHRTQRQNYEDALQKLQIVIDDCSRPPTGPSDAKIKKVKKLARKANQKRLEAKKKHSSKKQDRRNKGKWD</sequence>
<dbReference type="Proteomes" id="UP001190700">
    <property type="component" value="Unassembled WGS sequence"/>
</dbReference>
<dbReference type="NCBIfam" id="NF006718">
    <property type="entry name" value="PRK09256.1"/>
    <property type="match status" value="1"/>
</dbReference>
<evidence type="ECO:0000256" key="1">
    <source>
        <dbReference type="SAM" id="MobiDB-lite"/>
    </source>
</evidence>
<organism evidence="3 4">
    <name type="scientific">Cymbomonas tetramitiformis</name>
    <dbReference type="NCBI Taxonomy" id="36881"/>
    <lineage>
        <taxon>Eukaryota</taxon>
        <taxon>Viridiplantae</taxon>
        <taxon>Chlorophyta</taxon>
        <taxon>Pyramimonadophyceae</taxon>
        <taxon>Pyramimonadales</taxon>
        <taxon>Pyramimonadaceae</taxon>
        <taxon>Cymbomonas</taxon>
    </lineage>
</organism>
<evidence type="ECO:0000313" key="4">
    <source>
        <dbReference type="Proteomes" id="UP001190700"/>
    </source>
</evidence>
<accession>A0AAE0GLC4</accession>
<keyword evidence="4" id="KW-1185">Reference proteome</keyword>
<dbReference type="EMBL" id="LGRX02004473">
    <property type="protein sequence ID" value="KAK3280237.1"/>
    <property type="molecule type" value="Genomic_DNA"/>
</dbReference>
<gene>
    <name evidence="3" type="ORF">CYMTET_11908</name>
</gene>
<evidence type="ECO:0000313" key="3">
    <source>
        <dbReference type="EMBL" id="KAK3280237.1"/>
    </source>
</evidence>
<dbReference type="Gene3D" id="3.30.160.20">
    <property type="match status" value="1"/>
</dbReference>
<dbReference type="Pfam" id="PF00472">
    <property type="entry name" value="RF-1"/>
    <property type="match status" value="1"/>
</dbReference>
<reference evidence="3 4" key="1">
    <citation type="journal article" date="2015" name="Genome Biol. Evol.">
        <title>Comparative Genomics of a Bacterivorous Green Alga Reveals Evolutionary Causalities and Consequences of Phago-Mixotrophic Mode of Nutrition.</title>
        <authorList>
            <person name="Burns J.A."/>
            <person name="Paasch A."/>
            <person name="Narechania A."/>
            <person name="Kim E."/>
        </authorList>
    </citation>
    <scope>NUCLEOTIDE SEQUENCE [LARGE SCALE GENOMIC DNA]</scope>
    <source>
        <strain evidence="3 4">PLY_AMNH</strain>
    </source>
</reference>
<protein>
    <recommendedName>
        <fullName evidence="2">Prokaryotic-type class I peptide chain release factors domain-containing protein</fullName>
    </recommendedName>
</protein>
<dbReference type="PANTHER" id="PTHR47352:SF1">
    <property type="entry name" value="CLASS I PEPTIDE CHAIN RELEASE FACTOR"/>
    <property type="match status" value="1"/>
</dbReference>
<dbReference type="FunFam" id="3.30.160.20:FF:000046">
    <property type="entry name" value="Peptidyl-tRNA hydrolase ICT1"/>
    <property type="match status" value="1"/>
</dbReference>
<dbReference type="SUPFAM" id="SSF110916">
    <property type="entry name" value="Peptidyl-tRNA hydrolase domain-like"/>
    <property type="match status" value="1"/>
</dbReference>
<evidence type="ECO:0000259" key="2">
    <source>
        <dbReference type="Pfam" id="PF00472"/>
    </source>
</evidence>
<proteinExistence type="predicted"/>
<feature type="domain" description="Prokaryotic-type class I peptide chain release factors" evidence="2">
    <location>
        <begin position="127"/>
        <end position="256"/>
    </location>
</feature>
<name>A0AAE0GLC4_9CHLO</name>